<reference evidence="2 3" key="1">
    <citation type="submission" date="2017-06" db="EMBL/GenBank/DDBJ databases">
        <authorList>
            <person name="Kim H.J."/>
            <person name="Triplett B.A."/>
        </authorList>
    </citation>
    <scope>NUCLEOTIDE SEQUENCE [LARGE SCALE GENOMIC DNA]</scope>
    <source>
        <strain evidence="2 3">CGMCC 4.1858</strain>
    </source>
</reference>
<dbReference type="PANTHER" id="PTHR42951:SF4">
    <property type="entry name" value="ACYL-COENZYME A THIOESTERASE MBLAC2"/>
    <property type="match status" value="1"/>
</dbReference>
<dbReference type="RefSeq" id="WP_089226187.1">
    <property type="nucleotide sequence ID" value="NZ_FZOF01000014.1"/>
</dbReference>
<dbReference type="SUPFAM" id="SSF56281">
    <property type="entry name" value="Metallo-hydrolase/oxidoreductase"/>
    <property type="match status" value="1"/>
</dbReference>
<name>A0A239JXB9_9ACTN</name>
<dbReference type="Gene3D" id="3.60.15.10">
    <property type="entry name" value="Ribonuclease Z/Hydroxyacylglutathione hydrolase-like"/>
    <property type="match status" value="1"/>
</dbReference>
<gene>
    <name evidence="2" type="ORF">SAMN05216252_11464</name>
</gene>
<dbReference type="AlphaFoldDB" id="A0A239JXB9"/>
<dbReference type="Proteomes" id="UP000198280">
    <property type="component" value="Unassembled WGS sequence"/>
</dbReference>
<dbReference type="EMBL" id="FZOF01000014">
    <property type="protein sequence ID" value="SNT10108.1"/>
    <property type="molecule type" value="Genomic_DNA"/>
</dbReference>
<protein>
    <submittedName>
        <fullName evidence="2">Cyclase</fullName>
    </submittedName>
</protein>
<dbReference type="InterPro" id="IPR001279">
    <property type="entry name" value="Metallo-B-lactamas"/>
</dbReference>
<feature type="domain" description="Metallo-beta-lactamase" evidence="1">
    <location>
        <begin position="30"/>
        <end position="210"/>
    </location>
</feature>
<sequence length="306" mass="32488">MSQLHTEHPFTEEVAPGVHAYVQPDGGWCLNNAGWVTDGSSTLLIDTAATERRALLLRDALVASGAPMPAHVVNTHHHGDHTYGNGVFADGARIVGHSACVTEQVAAGHQLHAIWPDVEYGEVPVLPATVTYEDRLTLHVGEEEVQLLHPGVAHTLGDTIVWLPGRRVVFTGDLVFNGGAPFVPMGSLQGSLSALEVLRSLDAEVVVPGHGGICDPSVYATVEGYLRFVGELAAEGHKAGRTPMEVARAADLGEFATLREPERLVANLHRAYAELDGLPLGSPLDLMPVITDMAVLNGGRIPECLA</sequence>
<organism evidence="2 3">
    <name type="scientific">Actinacidiphila glaucinigra</name>
    <dbReference type="NCBI Taxonomy" id="235986"/>
    <lineage>
        <taxon>Bacteria</taxon>
        <taxon>Bacillati</taxon>
        <taxon>Actinomycetota</taxon>
        <taxon>Actinomycetes</taxon>
        <taxon>Kitasatosporales</taxon>
        <taxon>Streptomycetaceae</taxon>
        <taxon>Actinacidiphila</taxon>
    </lineage>
</organism>
<evidence type="ECO:0000259" key="1">
    <source>
        <dbReference type="SMART" id="SM00849"/>
    </source>
</evidence>
<keyword evidence="3" id="KW-1185">Reference proteome</keyword>
<dbReference type="InterPro" id="IPR036866">
    <property type="entry name" value="RibonucZ/Hydroxyglut_hydro"/>
</dbReference>
<dbReference type="SMART" id="SM00849">
    <property type="entry name" value="Lactamase_B"/>
    <property type="match status" value="1"/>
</dbReference>
<evidence type="ECO:0000313" key="2">
    <source>
        <dbReference type="EMBL" id="SNT10108.1"/>
    </source>
</evidence>
<dbReference type="OrthoDB" id="420651at2"/>
<dbReference type="InterPro" id="IPR050855">
    <property type="entry name" value="NDM-1-like"/>
</dbReference>
<accession>A0A239JXB9</accession>
<dbReference type="CDD" id="cd16282">
    <property type="entry name" value="metallo-hydrolase-like_MBL-fold"/>
    <property type="match status" value="1"/>
</dbReference>
<dbReference type="Pfam" id="PF00753">
    <property type="entry name" value="Lactamase_B"/>
    <property type="match status" value="1"/>
</dbReference>
<evidence type="ECO:0000313" key="3">
    <source>
        <dbReference type="Proteomes" id="UP000198280"/>
    </source>
</evidence>
<proteinExistence type="predicted"/>
<dbReference type="PANTHER" id="PTHR42951">
    <property type="entry name" value="METALLO-BETA-LACTAMASE DOMAIN-CONTAINING"/>
    <property type="match status" value="1"/>
</dbReference>